<keyword evidence="3" id="KW-0997">Cell inner membrane</keyword>
<evidence type="ECO:0000313" key="13">
    <source>
        <dbReference type="EMBL" id="TPG55875.1"/>
    </source>
</evidence>
<comment type="subcellular location">
    <subcellularLocation>
        <location evidence="1 12">Cell membrane</location>
        <topology evidence="1 12">Multi-pass membrane protein</topology>
    </subcellularLocation>
</comment>
<dbReference type="Pfam" id="PF02537">
    <property type="entry name" value="CRCB"/>
    <property type="match status" value="1"/>
</dbReference>
<organism evidence="13 14">
    <name type="scientific">Muricoccus nepalensis</name>
    <dbReference type="NCBI Taxonomy" id="1854500"/>
    <lineage>
        <taxon>Bacteria</taxon>
        <taxon>Pseudomonadati</taxon>
        <taxon>Pseudomonadota</taxon>
        <taxon>Alphaproteobacteria</taxon>
        <taxon>Acetobacterales</taxon>
        <taxon>Roseomonadaceae</taxon>
        <taxon>Muricoccus</taxon>
    </lineage>
</organism>
<dbReference type="RefSeq" id="WP_140883754.1">
    <property type="nucleotide sequence ID" value="NZ_RCZP01000011.1"/>
</dbReference>
<accession>A0A502G267</accession>
<sequence>MTGYLAVFLGAGIGGALRHAVNLLAARLLGTDFPYATLTVNVLGSLAMGVLIGWFTHRADPGQAWRLFLTTGMLGGFTTFSTFSLDVAVLHERGQTGTASFYALLSLLVSVAALFAGLAVVRALFRQA</sequence>
<comment type="activity regulation">
    <text evidence="12">Na(+) is not transported, but it plays an essential structural role and its presence is essential for fluoride channel function.</text>
</comment>
<feature type="transmembrane region" description="Helical" evidence="12">
    <location>
        <begin position="35"/>
        <end position="55"/>
    </location>
</feature>
<name>A0A502G267_9PROT</name>
<feature type="transmembrane region" description="Helical" evidence="12">
    <location>
        <begin position="101"/>
        <end position="125"/>
    </location>
</feature>
<evidence type="ECO:0000256" key="4">
    <source>
        <dbReference type="ARBA" id="ARBA00022692"/>
    </source>
</evidence>
<evidence type="ECO:0000256" key="7">
    <source>
        <dbReference type="ARBA" id="ARBA00023065"/>
    </source>
</evidence>
<dbReference type="PANTHER" id="PTHR28259">
    <property type="entry name" value="FLUORIDE EXPORT PROTEIN 1-RELATED"/>
    <property type="match status" value="1"/>
</dbReference>
<comment type="catalytic activity">
    <reaction evidence="11">
        <text>fluoride(in) = fluoride(out)</text>
        <dbReference type="Rhea" id="RHEA:76159"/>
        <dbReference type="ChEBI" id="CHEBI:17051"/>
    </reaction>
    <physiologicalReaction direction="left-to-right" evidence="11">
        <dbReference type="Rhea" id="RHEA:76160"/>
    </physiologicalReaction>
</comment>
<evidence type="ECO:0000256" key="12">
    <source>
        <dbReference type="HAMAP-Rule" id="MF_00454"/>
    </source>
</evidence>
<evidence type="ECO:0000256" key="8">
    <source>
        <dbReference type="ARBA" id="ARBA00023136"/>
    </source>
</evidence>
<evidence type="ECO:0000256" key="2">
    <source>
        <dbReference type="ARBA" id="ARBA00022475"/>
    </source>
</evidence>
<dbReference type="GO" id="GO:0005886">
    <property type="term" value="C:plasma membrane"/>
    <property type="evidence" value="ECO:0007669"/>
    <property type="project" value="UniProtKB-SubCell"/>
</dbReference>
<keyword evidence="5 12" id="KW-1133">Transmembrane helix</keyword>
<keyword evidence="12" id="KW-0479">Metal-binding</keyword>
<dbReference type="NCBIfam" id="NF010794">
    <property type="entry name" value="PRK14198.1"/>
    <property type="match status" value="1"/>
</dbReference>
<evidence type="ECO:0000256" key="3">
    <source>
        <dbReference type="ARBA" id="ARBA00022519"/>
    </source>
</evidence>
<dbReference type="Proteomes" id="UP000317078">
    <property type="component" value="Unassembled WGS sequence"/>
</dbReference>
<evidence type="ECO:0000256" key="9">
    <source>
        <dbReference type="ARBA" id="ARBA00023303"/>
    </source>
</evidence>
<protein>
    <recommendedName>
        <fullName evidence="12">Fluoride-specific ion channel FluC</fullName>
    </recommendedName>
</protein>
<dbReference type="GO" id="GO:0140114">
    <property type="term" value="P:cellular detoxification of fluoride"/>
    <property type="evidence" value="ECO:0007669"/>
    <property type="project" value="UniProtKB-UniRule"/>
</dbReference>
<dbReference type="InterPro" id="IPR003691">
    <property type="entry name" value="FluC"/>
</dbReference>
<keyword evidence="14" id="KW-1185">Reference proteome</keyword>
<proteinExistence type="inferred from homology"/>
<feature type="binding site" evidence="12">
    <location>
        <position position="78"/>
    </location>
    <ligand>
        <name>Na(+)</name>
        <dbReference type="ChEBI" id="CHEBI:29101"/>
        <note>structural</note>
    </ligand>
</feature>
<dbReference type="OrthoDB" id="9806299at2"/>
<evidence type="ECO:0000313" key="14">
    <source>
        <dbReference type="Proteomes" id="UP000317078"/>
    </source>
</evidence>
<evidence type="ECO:0000256" key="11">
    <source>
        <dbReference type="ARBA" id="ARBA00035585"/>
    </source>
</evidence>
<dbReference type="NCBIfam" id="TIGR00494">
    <property type="entry name" value="crcB"/>
    <property type="match status" value="1"/>
</dbReference>
<keyword evidence="8 12" id="KW-0472">Membrane</keyword>
<dbReference type="HAMAP" id="MF_00454">
    <property type="entry name" value="FluC"/>
    <property type="match status" value="1"/>
</dbReference>
<comment type="similarity">
    <text evidence="10 12">Belongs to the fluoride channel Fluc/FEX (TC 1.A.43) family.</text>
</comment>
<comment type="caution">
    <text evidence="13">The sequence shown here is derived from an EMBL/GenBank/DDBJ whole genome shotgun (WGS) entry which is preliminary data.</text>
</comment>
<keyword evidence="2 12" id="KW-1003">Cell membrane</keyword>
<feature type="binding site" evidence="12">
    <location>
        <position position="75"/>
    </location>
    <ligand>
        <name>Na(+)</name>
        <dbReference type="ChEBI" id="CHEBI:29101"/>
        <note>structural</note>
    </ligand>
</feature>
<keyword evidence="7 12" id="KW-0406">Ion transport</keyword>
<dbReference type="PANTHER" id="PTHR28259:SF1">
    <property type="entry name" value="FLUORIDE EXPORT PROTEIN 1-RELATED"/>
    <property type="match status" value="1"/>
</dbReference>
<keyword evidence="9 12" id="KW-0407">Ion channel</keyword>
<dbReference type="AlphaFoldDB" id="A0A502G267"/>
<dbReference type="GO" id="GO:0046872">
    <property type="term" value="F:metal ion binding"/>
    <property type="evidence" value="ECO:0007669"/>
    <property type="project" value="UniProtKB-KW"/>
</dbReference>
<dbReference type="EMBL" id="RCZP01000011">
    <property type="protein sequence ID" value="TPG55875.1"/>
    <property type="molecule type" value="Genomic_DNA"/>
</dbReference>
<reference evidence="13 14" key="1">
    <citation type="journal article" date="2019" name="Environ. Microbiol.">
        <title>Species interactions and distinct microbial communities in high Arctic permafrost affected cryosols are associated with the CH4 and CO2 gas fluxes.</title>
        <authorList>
            <person name="Altshuler I."/>
            <person name="Hamel J."/>
            <person name="Turney S."/>
            <person name="Magnuson E."/>
            <person name="Levesque R."/>
            <person name="Greer C."/>
            <person name="Whyte L.G."/>
        </authorList>
    </citation>
    <scope>NUCLEOTIDE SEQUENCE [LARGE SCALE GENOMIC DNA]</scope>
    <source>
        <strain evidence="13 14">S9.3B</strain>
    </source>
</reference>
<dbReference type="GO" id="GO:0062054">
    <property type="term" value="F:fluoride channel activity"/>
    <property type="evidence" value="ECO:0007669"/>
    <property type="project" value="UniProtKB-UniRule"/>
</dbReference>
<gene>
    <name evidence="12 13" type="primary">crcB</name>
    <name evidence="12" type="synonym">fluC</name>
    <name evidence="13" type="ORF">EAH89_13095</name>
</gene>
<dbReference type="NCBIfam" id="NF010791">
    <property type="entry name" value="PRK14195.1"/>
    <property type="match status" value="1"/>
</dbReference>
<keyword evidence="12" id="KW-0813">Transport</keyword>
<feature type="transmembrane region" description="Helical" evidence="12">
    <location>
        <begin position="67"/>
        <end position="89"/>
    </location>
</feature>
<keyword evidence="6 12" id="KW-0915">Sodium</keyword>
<evidence type="ECO:0000256" key="10">
    <source>
        <dbReference type="ARBA" id="ARBA00035120"/>
    </source>
</evidence>
<keyword evidence="4 12" id="KW-0812">Transmembrane</keyword>
<evidence type="ECO:0000256" key="5">
    <source>
        <dbReference type="ARBA" id="ARBA00022989"/>
    </source>
</evidence>
<evidence type="ECO:0000256" key="1">
    <source>
        <dbReference type="ARBA" id="ARBA00004651"/>
    </source>
</evidence>
<evidence type="ECO:0000256" key="6">
    <source>
        <dbReference type="ARBA" id="ARBA00023053"/>
    </source>
</evidence>
<comment type="function">
    <text evidence="12">Fluoride-specific ion channel. Important for reducing fluoride concentration in the cell, thus reducing its toxicity.</text>
</comment>